<dbReference type="RefSeq" id="WP_382434812.1">
    <property type="nucleotide sequence ID" value="NZ_JBHSHJ010000017.1"/>
</dbReference>
<protein>
    <submittedName>
        <fullName evidence="1">Uncharacterized protein</fullName>
    </submittedName>
</protein>
<reference evidence="2" key="1">
    <citation type="journal article" date="2019" name="Int. J. Syst. Evol. Microbiol.">
        <title>The Global Catalogue of Microorganisms (GCM) 10K type strain sequencing project: providing services to taxonomists for standard genome sequencing and annotation.</title>
        <authorList>
            <consortium name="The Broad Institute Genomics Platform"/>
            <consortium name="The Broad Institute Genome Sequencing Center for Infectious Disease"/>
            <person name="Wu L."/>
            <person name="Ma J."/>
        </authorList>
    </citation>
    <scope>NUCLEOTIDE SEQUENCE [LARGE SCALE GENOMIC DNA]</scope>
    <source>
        <strain evidence="2">CCUG 49452</strain>
    </source>
</reference>
<evidence type="ECO:0000313" key="1">
    <source>
        <dbReference type="EMBL" id="MFC4790377.1"/>
    </source>
</evidence>
<comment type="caution">
    <text evidence="1">The sequence shown here is derived from an EMBL/GenBank/DDBJ whole genome shotgun (WGS) entry which is preliminary data.</text>
</comment>
<dbReference type="Proteomes" id="UP001596001">
    <property type="component" value="Unassembled WGS sequence"/>
</dbReference>
<gene>
    <name evidence="1" type="ORF">ACFO6X_15445</name>
</gene>
<keyword evidence="2" id="KW-1185">Reference proteome</keyword>
<evidence type="ECO:0000313" key="2">
    <source>
        <dbReference type="Proteomes" id="UP001596001"/>
    </source>
</evidence>
<accession>A0ABV9QL46</accession>
<dbReference type="EMBL" id="JBHSHJ010000017">
    <property type="protein sequence ID" value="MFC4790377.1"/>
    <property type="molecule type" value="Genomic_DNA"/>
</dbReference>
<name>A0ABV9QL46_9BURK</name>
<sequence>MTPSQPIESAINADLRGSWLALQRAALRARQVAAQTGTAVVVMRNGVLEHIYPQAAHTDSAPKDAASVNGKPT</sequence>
<proteinExistence type="predicted"/>
<organism evidence="1 2">
    <name type="scientific">Giesbergeria sinuosa</name>
    <dbReference type="NCBI Taxonomy" id="80883"/>
    <lineage>
        <taxon>Bacteria</taxon>
        <taxon>Pseudomonadati</taxon>
        <taxon>Pseudomonadota</taxon>
        <taxon>Betaproteobacteria</taxon>
        <taxon>Burkholderiales</taxon>
        <taxon>Comamonadaceae</taxon>
        <taxon>Giesbergeria</taxon>
    </lineage>
</organism>